<proteinExistence type="predicted"/>
<evidence type="ECO:0000313" key="1">
    <source>
        <dbReference type="EMBL" id="GEC76721.1"/>
    </source>
</evidence>
<organism evidence="1 2">
    <name type="scientific">Microbacterium maritypicum</name>
    <name type="common">Microbacterium liquefaciens</name>
    <dbReference type="NCBI Taxonomy" id="33918"/>
    <lineage>
        <taxon>Bacteria</taxon>
        <taxon>Bacillati</taxon>
        <taxon>Actinomycetota</taxon>
        <taxon>Actinomycetes</taxon>
        <taxon>Micrococcales</taxon>
        <taxon>Microbacteriaceae</taxon>
        <taxon>Microbacterium</taxon>
    </lineage>
</organism>
<reference evidence="1 2" key="1">
    <citation type="submission" date="2019-06" db="EMBL/GenBank/DDBJ databases">
        <title>Whole genome shotgun sequence of Microbacterium liquefaciens NBRC 15037.</title>
        <authorList>
            <person name="Hosoyama A."/>
            <person name="Uohara A."/>
            <person name="Ohji S."/>
            <person name="Ichikawa N."/>
        </authorList>
    </citation>
    <scope>NUCLEOTIDE SEQUENCE [LARGE SCALE GENOMIC DNA]</scope>
    <source>
        <strain evidence="1 2">NBRC 15037</strain>
    </source>
</reference>
<protein>
    <submittedName>
        <fullName evidence="1">Uncharacterized protein</fullName>
    </submittedName>
</protein>
<dbReference type="EMBL" id="BJNQ01000024">
    <property type="protein sequence ID" value="GEC76721.1"/>
    <property type="molecule type" value="Genomic_DNA"/>
</dbReference>
<dbReference type="RefSeq" id="WP_141387841.1">
    <property type="nucleotide sequence ID" value="NZ_BJNQ01000024.1"/>
</dbReference>
<dbReference type="Gene3D" id="1.10.8.1050">
    <property type="entry name" value="Antitoxin VbhA-like"/>
    <property type="match status" value="1"/>
</dbReference>
<dbReference type="AlphaFoldDB" id="A0A4Y4B822"/>
<dbReference type="InterPro" id="IPR043038">
    <property type="entry name" value="VbhA_sf"/>
</dbReference>
<accession>A0A4Y4B822</accession>
<sequence length="75" mass="8243">MSGFDVVATWPDLFVDLDDDQQDTVRQVFASEHISGWEPDRDAVADLVAFTLGHIDFNAYLSRSADRAAAVRAAS</sequence>
<dbReference type="Proteomes" id="UP000317410">
    <property type="component" value="Unassembled WGS sequence"/>
</dbReference>
<gene>
    <name evidence="1" type="ORF">MLI01_28660</name>
</gene>
<name>A0A4Y4B822_MICMQ</name>
<comment type="caution">
    <text evidence="1">The sequence shown here is derived from an EMBL/GenBank/DDBJ whole genome shotgun (WGS) entry which is preliminary data.</text>
</comment>
<evidence type="ECO:0000313" key="2">
    <source>
        <dbReference type="Proteomes" id="UP000317410"/>
    </source>
</evidence>